<organism>
    <name type="scientific">Ixodes scapularis</name>
    <name type="common">Black-legged tick</name>
    <name type="synonym">Deer tick</name>
    <dbReference type="NCBI Taxonomy" id="6945"/>
    <lineage>
        <taxon>Eukaryota</taxon>
        <taxon>Metazoa</taxon>
        <taxon>Ecdysozoa</taxon>
        <taxon>Arthropoda</taxon>
        <taxon>Chelicerata</taxon>
        <taxon>Arachnida</taxon>
        <taxon>Acari</taxon>
        <taxon>Parasitiformes</taxon>
        <taxon>Ixodida</taxon>
        <taxon>Ixodoidea</taxon>
        <taxon>Ixodidae</taxon>
        <taxon>Ixodinae</taxon>
        <taxon>Ixodes</taxon>
    </lineage>
</organism>
<dbReference type="SUPFAM" id="SSF52540">
    <property type="entry name" value="P-loop containing nucleoside triphosphate hydrolases"/>
    <property type="match status" value="1"/>
</dbReference>
<name>B7PFX3_IXOSC</name>
<dbReference type="GO" id="GO:0005524">
    <property type="term" value="F:ATP binding"/>
    <property type="evidence" value="ECO:0007669"/>
    <property type="project" value="UniProtKB-KW"/>
</dbReference>
<keyword evidence="2" id="KW-0067">ATP-binding</keyword>
<reference evidence="4 6" key="1">
    <citation type="submission" date="2008-03" db="EMBL/GenBank/DDBJ databases">
        <title>Annotation of Ixodes scapularis.</title>
        <authorList>
            <consortium name="Ixodes scapularis Genome Project Consortium"/>
            <person name="Caler E."/>
            <person name="Hannick L.I."/>
            <person name="Bidwell S."/>
            <person name="Joardar V."/>
            <person name="Thiagarajan M."/>
            <person name="Amedeo P."/>
            <person name="Galinsky K.J."/>
            <person name="Schobel S."/>
            <person name="Inman J."/>
            <person name="Hostetler J."/>
            <person name="Miller J."/>
            <person name="Hammond M."/>
            <person name="Megy K."/>
            <person name="Lawson D."/>
            <person name="Kodira C."/>
            <person name="Sutton G."/>
            <person name="Meyer J."/>
            <person name="Hill C.A."/>
            <person name="Birren B."/>
            <person name="Nene V."/>
            <person name="Collins F."/>
            <person name="Alarcon-Chaidez F."/>
            <person name="Wikel S."/>
            <person name="Strausberg R."/>
        </authorList>
    </citation>
    <scope>NUCLEOTIDE SEQUENCE [LARGE SCALE GENOMIC DNA]</scope>
    <source>
        <strain evidence="6">Wikel</strain>
        <strain evidence="4">Wikel colony</strain>
    </source>
</reference>
<dbReference type="VEuPathDB" id="VectorBase:ISCI018282"/>
<evidence type="ECO:0000259" key="3">
    <source>
        <dbReference type="Pfam" id="PF00005"/>
    </source>
</evidence>
<dbReference type="EC" id="3.6.3.44" evidence="4"/>
<dbReference type="InterPro" id="IPR003439">
    <property type="entry name" value="ABC_transporter-like_ATP-bd"/>
</dbReference>
<protein>
    <submittedName>
        <fullName evidence="4 5">Multidrug resistance protein, putative</fullName>
        <ecNumber evidence="4">3.6.3.44</ecNumber>
    </submittedName>
</protein>
<keyword evidence="6" id="KW-1185">Reference proteome</keyword>
<dbReference type="Proteomes" id="UP000001555">
    <property type="component" value="Unassembled WGS sequence"/>
</dbReference>
<dbReference type="GO" id="GO:0016887">
    <property type="term" value="F:ATP hydrolysis activity"/>
    <property type="evidence" value="ECO:0007669"/>
    <property type="project" value="InterPro"/>
</dbReference>
<dbReference type="InterPro" id="IPR027417">
    <property type="entry name" value="P-loop_NTPase"/>
</dbReference>
<dbReference type="Gene3D" id="3.40.50.300">
    <property type="entry name" value="P-loop containing nucleotide triphosphate hydrolases"/>
    <property type="match status" value="1"/>
</dbReference>
<dbReference type="EMBL" id="ABJB010622191">
    <property type="status" value="NOT_ANNOTATED_CDS"/>
    <property type="molecule type" value="Genomic_DNA"/>
</dbReference>
<feature type="domain" description="ABC transporter" evidence="3">
    <location>
        <begin position="33"/>
        <end position="94"/>
    </location>
</feature>
<keyword evidence="4" id="KW-0378">Hydrolase</keyword>
<dbReference type="PANTHER" id="PTHR24223:SF415">
    <property type="entry name" value="FI20190P1"/>
    <property type="match status" value="1"/>
</dbReference>
<dbReference type="AlphaFoldDB" id="B7PFX3"/>
<gene>
    <name evidence="4" type="ORF">IscW_ISCW018282</name>
</gene>
<dbReference type="VEuPathDB" id="VectorBase:ISCW018282"/>
<dbReference type="Pfam" id="PF00005">
    <property type="entry name" value="ABC_tran"/>
    <property type="match status" value="1"/>
</dbReference>
<dbReference type="HOGENOM" id="CLU_2362037_0_0_1"/>
<evidence type="ECO:0000313" key="5">
    <source>
        <dbReference type="EnsemblMetazoa" id="ISCW018282-PA"/>
    </source>
</evidence>
<keyword evidence="1" id="KW-0547">Nucleotide-binding</keyword>
<evidence type="ECO:0000256" key="2">
    <source>
        <dbReference type="ARBA" id="ARBA00022840"/>
    </source>
</evidence>
<dbReference type="EMBL" id="DS704221">
    <property type="protein sequence ID" value="EEC05495.1"/>
    <property type="molecule type" value="Genomic_DNA"/>
</dbReference>
<sequence length="96" mass="10582">MQPAIEWPSRGNVTFSDYSVAFRDDADPVLRHVNFQAQGGSVLLWRTGAGKSTLALSIFRMIEPKTGTIVVDNVDISKIGLHDLRLEMTIIPQVDG</sequence>
<evidence type="ECO:0000313" key="4">
    <source>
        <dbReference type="EMBL" id="EEC05495.1"/>
    </source>
</evidence>
<proteinExistence type="predicted"/>
<evidence type="ECO:0000256" key="1">
    <source>
        <dbReference type="ARBA" id="ARBA00022741"/>
    </source>
</evidence>
<reference evidence="5" key="2">
    <citation type="submission" date="2020-05" db="UniProtKB">
        <authorList>
            <consortium name="EnsemblMetazoa"/>
        </authorList>
    </citation>
    <scope>IDENTIFICATION</scope>
    <source>
        <strain evidence="5">wikel</strain>
    </source>
</reference>
<dbReference type="InParanoid" id="B7PFX3"/>
<accession>B7PFX3</accession>
<dbReference type="PANTHER" id="PTHR24223">
    <property type="entry name" value="ATP-BINDING CASSETTE SUB-FAMILY C"/>
    <property type="match status" value="1"/>
</dbReference>
<dbReference type="InterPro" id="IPR050173">
    <property type="entry name" value="ABC_transporter_C-like"/>
</dbReference>
<dbReference type="PaxDb" id="6945-B7PFX3"/>
<dbReference type="EnsemblMetazoa" id="ISCW018282-RA">
    <property type="protein sequence ID" value="ISCW018282-PA"/>
    <property type="gene ID" value="ISCW018282"/>
</dbReference>
<evidence type="ECO:0000313" key="6">
    <source>
        <dbReference type="Proteomes" id="UP000001555"/>
    </source>
</evidence>